<dbReference type="GO" id="GO:0097106">
    <property type="term" value="P:postsynaptic density organization"/>
    <property type="evidence" value="ECO:0007669"/>
    <property type="project" value="TreeGrafter"/>
</dbReference>
<dbReference type="PANTHER" id="PTHR28673:SF1">
    <property type="entry name" value="TRANSMEMBRANE PROTEIN 108"/>
    <property type="match status" value="1"/>
</dbReference>
<dbReference type="PANTHER" id="PTHR28673">
    <property type="entry name" value="TRANSMEMBRANE PROTEIN 108"/>
    <property type="match status" value="1"/>
</dbReference>
<dbReference type="GO" id="GO:0097484">
    <property type="term" value="P:dendrite extension"/>
    <property type="evidence" value="ECO:0007669"/>
    <property type="project" value="TreeGrafter"/>
</dbReference>
<dbReference type="Proteomes" id="UP000193380">
    <property type="component" value="Unassembled WGS sequence"/>
</dbReference>
<dbReference type="AlphaFoldDB" id="A0A060X9A2"/>
<dbReference type="GO" id="GO:0010008">
    <property type="term" value="C:endosome membrane"/>
    <property type="evidence" value="ECO:0007669"/>
    <property type="project" value="TreeGrafter"/>
</dbReference>
<evidence type="ECO:0000313" key="3">
    <source>
        <dbReference type="Proteomes" id="UP000193380"/>
    </source>
</evidence>
<reference evidence="2" key="2">
    <citation type="submission" date="2014-03" db="EMBL/GenBank/DDBJ databases">
        <authorList>
            <person name="Genoscope - CEA"/>
        </authorList>
    </citation>
    <scope>NUCLEOTIDE SEQUENCE</scope>
</reference>
<protein>
    <recommendedName>
        <fullName evidence="4">Transmembrane protein 108</fullName>
    </recommendedName>
</protein>
<keyword evidence="1" id="KW-0812">Transmembrane</keyword>
<dbReference type="Pfam" id="PF15759">
    <property type="entry name" value="TMEM108"/>
    <property type="match status" value="1"/>
</dbReference>
<reference evidence="2" key="1">
    <citation type="journal article" date="2014" name="Nat. Commun.">
        <title>The rainbow trout genome provides novel insights into evolution after whole-genome duplication in vertebrates.</title>
        <authorList>
            <person name="Berthelot C."/>
            <person name="Brunet F."/>
            <person name="Chalopin D."/>
            <person name="Juanchich A."/>
            <person name="Bernard M."/>
            <person name="Noel B."/>
            <person name="Bento P."/>
            <person name="Da Silva C."/>
            <person name="Labadie K."/>
            <person name="Alberti A."/>
            <person name="Aury J.M."/>
            <person name="Louis A."/>
            <person name="Dehais P."/>
            <person name="Bardou P."/>
            <person name="Montfort J."/>
            <person name="Klopp C."/>
            <person name="Cabau C."/>
            <person name="Gaspin C."/>
            <person name="Thorgaard G.H."/>
            <person name="Boussaha M."/>
            <person name="Quillet E."/>
            <person name="Guyomard R."/>
            <person name="Galiana D."/>
            <person name="Bobe J."/>
            <person name="Volff J.N."/>
            <person name="Genet C."/>
            <person name="Wincker P."/>
            <person name="Jaillon O."/>
            <person name="Roest Crollius H."/>
            <person name="Guiguen Y."/>
        </authorList>
    </citation>
    <scope>NUCLEOTIDE SEQUENCE [LARGE SCALE GENOMIC DNA]</scope>
</reference>
<dbReference type="EMBL" id="FR904903">
    <property type="protein sequence ID" value="CDQ73430.1"/>
    <property type="molecule type" value="Genomic_DNA"/>
</dbReference>
<keyword evidence="1" id="KW-0472">Membrane</keyword>
<dbReference type="GO" id="GO:0005769">
    <property type="term" value="C:early endosome"/>
    <property type="evidence" value="ECO:0007669"/>
    <property type="project" value="TreeGrafter"/>
</dbReference>
<dbReference type="GO" id="GO:1904115">
    <property type="term" value="C:axon cytoplasm"/>
    <property type="evidence" value="ECO:0007669"/>
    <property type="project" value="GOC"/>
</dbReference>
<evidence type="ECO:0008006" key="4">
    <source>
        <dbReference type="Google" id="ProtNLM"/>
    </source>
</evidence>
<dbReference type="GO" id="GO:0014069">
    <property type="term" value="C:postsynaptic density"/>
    <property type="evidence" value="ECO:0007669"/>
    <property type="project" value="TreeGrafter"/>
</dbReference>
<name>A0A060X9A2_ONCMY</name>
<dbReference type="InterPro" id="IPR031508">
    <property type="entry name" value="TMEM108"/>
</dbReference>
<dbReference type="GO" id="GO:0008090">
    <property type="term" value="P:retrograde axonal transport"/>
    <property type="evidence" value="ECO:0007669"/>
    <property type="project" value="TreeGrafter"/>
</dbReference>
<dbReference type="PaxDb" id="8022-A0A060X9A2"/>
<evidence type="ECO:0000313" key="2">
    <source>
        <dbReference type="EMBL" id="CDQ73430.1"/>
    </source>
</evidence>
<accession>A0A060X9A2</accession>
<sequence>MDIVWIVLAISVPVSSCSVLLTVCCMRRKKKSSNQENNLSYWNNAITMDYFNRHAVELPREITSLDNAEVHTTCLPPNGDYRNSGVVLVNPFCQETLFINREKSCDI</sequence>
<proteinExistence type="predicted"/>
<keyword evidence="1" id="KW-1133">Transmembrane helix</keyword>
<gene>
    <name evidence="2" type="ORF">GSONMT00016651001</name>
</gene>
<organism evidence="2 3">
    <name type="scientific">Oncorhynchus mykiss</name>
    <name type="common">Rainbow trout</name>
    <name type="synonym">Salmo gairdneri</name>
    <dbReference type="NCBI Taxonomy" id="8022"/>
    <lineage>
        <taxon>Eukaryota</taxon>
        <taxon>Metazoa</taxon>
        <taxon>Chordata</taxon>
        <taxon>Craniata</taxon>
        <taxon>Vertebrata</taxon>
        <taxon>Euteleostomi</taxon>
        <taxon>Actinopterygii</taxon>
        <taxon>Neopterygii</taxon>
        <taxon>Teleostei</taxon>
        <taxon>Protacanthopterygii</taxon>
        <taxon>Salmoniformes</taxon>
        <taxon>Salmonidae</taxon>
        <taxon>Salmoninae</taxon>
        <taxon>Oncorhynchus</taxon>
    </lineage>
</organism>
<evidence type="ECO:0000256" key="1">
    <source>
        <dbReference type="SAM" id="Phobius"/>
    </source>
</evidence>
<feature type="transmembrane region" description="Helical" evidence="1">
    <location>
        <begin position="6"/>
        <end position="26"/>
    </location>
</feature>
<dbReference type="STRING" id="8022.A0A060X9A2"/>